<dbReference type="EMBL" id="QFXC01000002">
    <property type="protein sequence ID" value="RDH86105.1"/>
    <property type="molecule type" value="Genomic_DNA"/>
</dbReference>
<organism evidence="3 4">
    <name type="scientific">endosymbiont of Galathealinum brachiosum</name>
    <dbReference type="NCBI Taxonomy" id="2200906"/>
    <lineage>
        <taxon>Bacteria</taxon>
        <taxon>Pseudomonadati</taxon>
        <taxon>Pseudomonadota</taxon>
        <taxon>Gammaproteobacteria</taxon>
        <taxon>sulfur-oxidizing symbionts</taxon>
    </lineage>
</organism>
<accession>A0A370DMH1</accession>
<gene>
    <name evidence="3" type="ORF">DIZ80_01145</name>
</gene>
<dbReference type="AlphaFoldDB" id="A0A370DMH1"/>
<dbReference type="Proteomes" id="UP000254266">
    <property type="component" value="Unassembled WGS sequence"/>
</dbReference>
<proteinExistence type="predicted"/>
<dbReference type="Pfam" id="PF11008">
    <property type="entry name" value="DUF2846"/>
    <property type="match status" value="1"/>
</dbReference>
<evidence type="ECO:0000259" key="2">
    <source>
        <dbReference type="Pfam" id="PF11008"/>
    </source>
</evidence>
<comment type="caution">
    <text evidence="3">The sequence shown here is derived from an EMBL/GenBank/DDBJ whole genome shotgun (WGS) entry which is preliminary data.</text>
</comment>
<feature type="domain" description="DUF2846" evidence="2">
    <location>
        <begin position="44"/>
        <end position="117"/>
    </location>
</feature>
<evidence type="ECO:0000313" key="4">
    <source>
        <dbReference type="Proteomes" id="UP000254266"/>
    </source>
</evidence>
<reference evidence="3 4" key="1">
    <citation type="journal article" date="2018" name="ISME J.">
        <title>Endosymbiont genomes yield clues of tubeworm success.</title>
        <authorList>
            <person name="Li Y."/>
            <person name="Liles M.R."/>
            <person name="Halanych K.M."/>
        </authorList>
    </citation>
    <scope>NUCLEOTIDE SEQUENCE [LARGE SCALE GENOMIC DNA]</scope>
    <source>
        <strain evidence="3">A1464</strain>
    </source>
</reference>
<name>A0A370DMH1_9GAMM</name>
<feature type="signal peptide" evidence="1">
    <location>
        <begin position="1"/>
        <end position="20"/>
    </location>
</feature>
<evidence type="ECO:0000256" key="1">
    <source>
        <dbReference type="SAM" id="SignalP"/>
    </source>
</evidence>
<keyword evidence="4" id="KW-1185">Reference proteome</keyword>
<protein>
    <recommendedName>
        <fullName evidence="2">DUF2846 domain-containing protein</fullName>
    </recommendedName>
</protein>
<evidence type="ECO:0000313" key="3">
    <source>
        <dbReference type="EMBL" id="RDH86105.1"/>
    </source>
</evidence>
<dbReference type="InterPro" id="IPR022548">
    <property type="entry name" value="DUF2846"/>
</dbReference>
<feature type="chain" id="PRO_5016985169" description="DUF2846 domain-containing protein" evidence="1">
    <location>
        <begin position="21"/>
        <end position="146"/>
    </location>
</feature>
<sequence length="146" mass="16260">MKLVNLYILLIVAVFMQLSACGTTHYSKPDQDAQAKLFNKDPLKSGIYIYRPKVLNFNTEMAVEIDGKHAGNTEDATFIYQSLEPGEHVFAAHGEGTVEIKISTKPGENYYVKLDVRPGLIIPTPFLKQVDKKTGQSGVNECRLVE</sequence>
<keyword evidence="1" id="KW-0732">Signal</keyword>